<sequence>MLTSSLWLTSLASLAGVIDARNLVARQAAPSSSSTPTSSSSLLVSANVGTFQGTLVQPGVRQWLGIRYGAPTNGSLRFRPPQRAKILPSNQVFNATTYSPSCPQNRGANFVGFNIIQNLGNATDGEDCLSLNIWSPSAARLNASSSGTAVMIWIYGGAFTFGSSNTPGYQGDNIVRDNPDVTVVTINYRTNAFGFPAGAPGLNPYETNLGLSDQRMAIEWVYNNIRSFGGDPERIVLFGESAGASSIGAYPYTYEFDPIVKGLIMQSGSEYLMATEAVSNTTAATEGWNYMAARAGCAYNSTTNSTTDTMAAARQLTCLQALDFTVIQRVVSNYTLSGTAFAPRPNNISVFNGAGYTARAAQGRFAKLPVLIGNNDNEGTILTALSPGISPDLITKYGFTCPAASVATSRQNFSVPSWQYRYLGEWPDINAFPALGVFHSSEIGLVFGTYNLSTSAPSTTQEVLFSRQMQGGWVAFARDPQRGLTNYGWPVYQANGTTLIQLAKNNQSTTTFNSSQAYNSGCAGVSVM</sequence>
<dbReference type="PANTHER" id="PTHR43918:SF4">
    <property type="entry name" value="CARBOXYLIC ESTER HYDROLASE"/>
    <property type="match status" value="1"/>
</dbReference>
<dbReference type="PROSITE" id="PS00122">
    <property type="entry name" value="CARBOXYLESTERASE_B_1"/>
    <property type="match status" value="1"/>
</dbReference>
<feature type="domain" description="Carboxylesterase type B" evidence="4">
    <location>
        <begin position="392"/>
        <end position="514"/>
    </location>
</feature>
<keyword evidence="6" id="KW-1185">Reference proteome</keyword>
<evidence type="ECO:0000256" key="3">
    <source>
        <dbReference type="RuleBase" id="RU361235"/>
    </source>
</evidence>
<accession>R4XMV5</accession>
<evidence type="ECO:0000313" key="5">
    <source>
        <dbReference type="EMBL" id="CCG84624.1"/>
    </source>
</evidence>
<evidence type="ECO:0000313" key="6">
    <source>
        <dbReference type="Proteomes" id="UP000013776"/>
    </source>
</evidence>
<proteinExistence type="inferred from homology"/>
<dbReference type="PANTHER" id="PTHR43918">
    <property type="entry name" value="ACETYLCHOLINESTERASE"/>
    <property type="match status" value="1"/>
</dbReference>
<dbReference type="InterPro" id="IPR050654">
    <property type="entry name" value="AChE-related_enzymes"/>
</dbReference>
<dbReference type="VEuPathDB" id="FungiDB:TAPDE_005125"/>
<dbReference type="Proteomes" id="UP000013776">
    <property type="component" value="Unassembled WGS sequence"/>
</dbReference>
<comment type="caution">
    <text evidence="5">The sequence shown here is derived from an EMBL/GenBank/DDBJ whole genome shotgun (WGS) entry which is preliminary data.</text>
</comment>
<dbReference type="InterPro" id="IPR019826">
    <property type="entry name" value="Carboxylesterase_B_AS"/>
</dbReference>
<dbReference type="InterPro" id="IPR029058">
    <property type="entry name" value="AB_hydrolase_fold"/>
</dbReference>
<evidence type="ECO:0000259" key="4">
    <source>
        <dbReference type="Pfam" id="PF00135"/>
    </source>
</evidence>
<keyword evidence="3" id="KW-0732">Signal</keyword>
<feature type="chain" id="PRO_5005145437" description="Carboxylic ester hydrolase" evidence="3">
    <location>
        <begin position="21"/>
        <end position="528"/>
    </location>
</feature>
<comment type="similarity">
    <text evidence="1 3">Belongs to the type-B carboxylesterase/lipase family.</text>
</comment>
<dbReference type="STRING" id="1097556.R4XMV5"/>
<dbReference type="OrthoDB" id="408631at2759"/>
<dbReference type="AlphaFoldDB" id="R4XMV5"/>
<dbReference type="GO" id="GO:0052689">
    <property type="term" value="F:carboxylic ester hydrolase activity"/>
    <property type="evidence" value="ECO:0007669"/>
    <property type="project" value="TreeGrafter"/>
</dbReference>
<evidence type="ECO:0000256" key="1">
    <source>
        <dbReference type="ARBA" id="ARBA00005964"/>
    </source>
</evidence>
<name>R4XMV5_TAPDE</name>
<keyword evidence="2 3" id="KW-0378">Hydrolase</keyword>
<dbReference type="Pfam" id="PF00135">
    <property type="entry name" value="COesterase"/>
    <property type="match status" value="2"/>
</dbReference>
<protein>
    <recommendedName>
        <fullName evidence="3">Carboxylic ester hydrolase</fullName>
        <ecNumber evidence="3">3.1.1.-</ecNumber>
    </recommendedName>
</protein>
<dbReference type="SUPFAM" id="SSF53474">
    <property type="entry name" value="alpha/beta-Hydrolases"/>
    <property type="match status" value="1"/>
</dbReference>
<organism evidence="5 6">
    <name type="scientific">Taphrina deformans (strain PYCC 5710 / ATCC 11124 / CBS 356.35 / IMI 108563 / JCM 9778 / NBRC 8474)</name>
    <name type="common">Peach leaf curl fungus</name>
    <name type="synonym">Lalaria deformans</name>
    <dbReference type="NCBI Taxonomy" id="1097556"/>
    <lineage>
        <taxon>Eukaryota</taxon>
        <taxon>Fungi</taxon>
        <taxon>Dikarya</taxon>
        <taxon>Ascomycota</taxon>
        <taxon>Taphrinomycotina</taxon>
        <taxon>Taphrinomycetes</taxon>
        <taxon>Taphrinales</taxon>
        <taxon>Taphrinaceae</taxon>
        <taxon>Taphrina</taxon>
    </lineage>
</organism>
<feature type="domain" description="Carboxylesterase type B" evidence="4">
    <location>
        <begin position="42"/>
        <end position="384"/>
    </location>
</feature>
<dbReference type="Gene3D" id="3.40.50.1820">
    <property type="entry name" value="alpha/beta hydrolase"/>
    <property type="match status" value="2"/>
</dbReference>
<feature type="signal peptide" evidence="3">
    <location>
        <begin position="1"/>
        <end position="20"/>
    </location>
</feature>
<dbReference type="InterPro" id="IPR002018">
    <property type="entry name" value="CarbesteraseB"/>
</dbReference>
<evidence type="ECO:0000256" key="2">
    <source>
        <dbReference type="ARBA" id="ARBA00022801"/>
    </source>
</evidence>
<gene>
    <name evidence="5" type="ORF">TAPDE_005125</name>
</gene>
<dbReference type="EC" id="3.1.1.-" evidence="3"/>
<dbReference type="ESTHER" id="tapde-r4xmv5">
    <property type="family name" value="Fungal_carboxylesterase_lipase"/>
</dbReference>
<dbReference type="EMBL" id="CAHR02000274">
    <property type="protein sequence ID" value="CCG84624.1"/>
    <property type="molecule type" value="Genomic_DNA"/>
</dbReference>
<dbReference type="eggNOG" id="KOG4389">
    <property type="taxonomic scope" value="Eukaryota"/>
</dbReference>
<reference evidence="5 6" key="1">
    <citation type="journal article" date="2013" name="MBio">
        <title>Genome sequencing of the plant pathogen Taphrina deformans, the causal agent of peach leaf curl.</title>
        <authorList>
            <person name="Cisse O.H."/>
            <person name="Almeida J.M.G.C.F."/>
            <person name="Fonseca A."/>
            <person name="Kumar A.A."/>
            <person name="Salojaervi J."/>
            <person name="Overmyer K."/>
            <person name="Hauser P.M."/>
            <person name="Pagni M."/>
        </authorList>
    </citation>
    <scope>NUCLEOTIDE SEQUENCE [LARGE SCALE GENOMIC DNA]</scope>
    <source>
        <strain evidence="6">PYCC 5710 / ATCC 11124 / CBS 356.35 / IMI 108563 / JCM 9778 / NBRC 8474</strain>
    </source>
</reference>